<keyword evidence="3" id="KW-1185">Reference proteome</keyword>
<comment type="caution">
    <text evidence="2">The sequence shown here is derived from an EMBL/GenBank/DDBJ whole genome shotgun (WGS) entry which is preliminary data.</text>
</comment>
<reference evidence="2" key="1">
    <citation type="journal article" date="2020" name="Nat. Commun.">
        <title>Large-scale genome sequencing of mycorrhizal fungi provides insights into the early evolution of symbiotic traits.</title>
        <authorList>
            <person name="Miyauchi S."/>
            <person name="Kiss E."/>
            <person name="Kuo A."/>
            <person name="Drula E."/>
            <person name="Kohler A."/>
            <person name="Sanchez-Garcia M."/>
            <person name="Morin E."/>
            <person name="Andreopoulos B."/>
            <person name="Barry K.W."/>
            <person name="Bonito G."/>
            <person name="Buee M."/>
            <person name="Carver A."/>
            <person name="Chen C."/>
            <person name="Cichocki N."/>
            <person name="Clum A."/>
            <person name="Culley D."/>
            <person name="Crous P.W."/>
            <person name="Fauchery L."/>
            <person name="Girlanda M."/>
            <person name="Hayes R.D."/>
            <person name="Keri Z."/>
            <person name="LaButti K."/>
            <person name="Lipzen A."/>
            <person name="Lombard V."/>
            <person name="Magnuson J."/>
            <person name="Maillard F."/>
            <person name="Murat C."/>
            <person name="Nolan M."/>
            <person name="Ohm R.A."/>
            <person name="Pangilinan J."/>
            <person name="Pereira M.F."/>
            <person name="Perotto S."/>
            <person name="Peter M."/>
            <person name="Pfister S."/>
            <person name="Riley R."/>
            <person name="Sitrit Y."/>
            <person name="Stielow J.B."/>
            <person name="Szollosi G."/>
            <person name="Zifcakova L."/>
            <person name="Stursova M."/>
            <person name="Spatafora J.W."/>
            <person name="Tedersoo L."/>
            <person name="Vaario L.M."/>
            <person name="Yamada A."/>
            <person name="Yan M."/>
            <person name="Wang P."/>
            <person name="Xu J."/>
            <person name="Bruns T."/>
            <person name="Baldrian P."/>
            <person name="Vilgalys R."/>
            <person name="Dunand C."/>
            <person name="Henrissat B."/>
            <person name="Grigoriev I.V."/>
            <person name="Hibbett D."/>
            <person name="Nagy L.G."/>
            <person name="Martin F.M."/>
        </authorList>
    </citation>
    <scope>NUCLEOTIDE SEQUENCE</scope>
    <source>
        <strain evidence="2">UH-Tt-Lm1</strain>
    </source>
</reference>
<evidence type="ECO:0000256" key="1">
    <source>
        <dbReference type="SAM" id="MobiDB-lite"/>
    </source>
</evidence>
<name>A0A9P6L6G3_9AGAM</name>
<dbReference type="AlphaFoldDB" id="A0A9P6L6G3"/>
<feature type="compositionally biased region" description="Basic and acidic residues" evidence="1">
    <location>
        <begin position="199"/>
        <end position="208"/>
    </location>
</feature>
<protein>
    <submittedName>
        <fullName evidence="2">Uncharacterized protein</fullName>
    </submittedName>
</protein>
<evidence type="ECO:0000313" key="2">
    <source>
        <dbReference type="EMBL" id="KAF9784359.1"/>
    </source>
</evidence>
<gene>
    <name evidence="2" type="ORF">BJ322DRAFT_1021135</name>
</gene>
<accession>A0A9P6L6G3</accession>
<reference evidence="2" key="2">
    <citation type="submission" date="2020-11" db="EMBL/GenBank/DDBJ databases">
        <authorList>
            <consortium name="DOE Joint Genome Institute"/>
            <person name="Kuo A."/>
            <person name="Miyauchi S."/>
            <person name="Kiss E."/>
            <person name="Drula E."/>
            <person name="Kohler A."/>
            <person name="Sanchez-Garcia M."/>
            <person name="Andreopoulos B."/>
            <person name="Barry K.W."/>
            <person name="Bonito G."/>
            <person name="Buee M."/>
            <person name="Carver A."/>
            <person name="Chen C."/>
            <person name="Cichocki N."/>
            <person name="Clum A."/>
            <person name="Culley D."/>
            <person name="Crous P.W."/>
            <person name="Fauchery L."/>
            <person name="Girlanda M."/>
            <person name="Hayes R."/>
            <person name="Keri Z."/>
            <person name="Labutti K."/>
            <person name="Lipzen A."/>
            <person name="Lombard V."/>
            <person name="Magnuson J."/>
            <person name="Maillard F."/>
            <person name="Morin E."/>
            <person name="Murat C."/>
            <person name="Nolan M."/>
            <person name="Ohm R."/>
            <person name="Pangilinan J."/>
            <person name="Pereira M."/>
            <person name="Perotto S."/>
            <person name="Peter M."/>
            <person name="Riley R."/>
            <person name="Sitrit Y."/>
            <person name="Stielow B."/>
            <person name="Szollosi G."/>
            <person name="Zifcakova L."/>
            <person name="Stursova M."/>
            <person name="Spatafora J.W."/>
            <person name="Tedersoo L."/>
            <person name="Vaario L.-M."/>
            <person name="Yamada A."/>
            <person name="Yan M."/>
            <person name="Wang P."/>
            <person name="Xu J."/>
            <person name="Bruns T."/>
            <person name="Baldrian P."/>
            <person name="Vilgalys R."/>
            <person name="Henrissat B."/>
            <person name="Grigoriev I.V."/>
            <person name="Hibbett D."/>
            <person name="Nagy L.G."/>
            <person name="Martin F.M."/>
        </authorList>
    </citation>
    <scope>NUCLEOTIDE SEQUENCE</scope>
    <source>
        <strain evidence="2">UH-Tt-Lm1</strain>
    </source>
</reference>
<dbReference type="EMBL" id="WIUZ02000008">
    <property type="protein sequence ID" value="KAF9784359.1"/>
    <property type="molecule type" value="Genomic_DNA"/>
</dbReference>
<feature type="compositionally biased region" description="Polar residues" evidence="1">
    <location>
        <begin position="14"/>
        <end position="23"/>
    </location>
</feature>
<evidence type="ECO:0000313" key="3">
    <source>
        <dbReference type="Proteomes" id="UP000736335"/>
    </source>
</evidence>
<proteinExistence type="predicted"/>
<feature type="region of interest" description="Disordered" evidence="1">
    <location>
        <begin position="192"/>
        <end position="216"/>
    </location>
</feature>
<sequence>MDLRMVKSNLGTQGYSVLSSQDPSEGGGGSARGLGKVSSKISLPKVGSPPFETDQILASLIRHSGKENASLPTILAARLRGGHKAIGEPFRATLGIPTITVGECNAVKQLSNFAVILSLLRFHNGKILPPRDQMSSTGPAVSQKRRKNPNRLLATVRPGCLCFHLLFASGRLRYNLGGLQKNLRRSALEMHPIGRKGSRPTEHQKGHAPDLSTRKV</sequence>
<organism evidence="2 3">
    <name type="scientific">Thelephora terrestris</name>
    <dbReference type="NCBI Taxonomy" id="56493"/>
    <lineage>
        <taxon>Eukaryota</taxon>
        <taxon>Fungi</taxon>
        <taxon>Dikarya</taxon>
        <taxon>Basidiomycota</taxon>
        <taxon>Agaricomycotina</taxon>
        <taxon>Agaricomycetes</taxon>
        <taxon>Thelephorales</taxon>
        <taxon>Thelephoraceae</taxon>
        <taxon>Thelephora</taxon>
    </lineage>
</organism>
<dbReference type="Proteomes" id="UP000736335">
    <property type="component" value="Unassembled WGS sequence"/>
</dbReference>
<feature type="region of interest" description="Disordered" evidence="1">
    <location>
        <begin position="14"/>
        <end position="35"/>
    </location>
</feature>